<dbReference type="Pfam" id="PF01488">
    <property type="entry name" value="Shikimate_DH"/>
    <property type="match status" value="1"/>
</dbReference>
<evidence type="ECO:0000256" key="1">
    <source>
        <dbReference type="ARBA" id="ARBA00004871"/>
    </source>
</evidence>
<evidence type="ECO:0000256" key="6">
    <source>
        <dbReference type="ARBA" id="ARBA00023141"/>
    </source>
</evidence>
<feature type="binding site" evidence="8">
    <location>
        <position position="87"/>
    </location>
    <ligand>
        <name>shikimate</name>
        <dbReference type="ChEBI" id="CHEBI:36208"/>
    </ligand>
</feature>
<dbReference type="Gene3D" id="3.40.50.720">
    <property type="entry name" value="NAD(P)-binding Rossmann-like Domain"/>
    <property type="match status" value="1"/>
</dbReference>
<dbReference type="GO" id="GO:0009073">
    <property type="term" value="P:aromatic amino acid family biosynthetic process"/>
    <property type="evidence" value="ECO:0007669"/>
    <property type="project" value="UniProtKB-KW"/>
</dbReference>
<feature type="binding site" evidence="8">
    <location>
        <begin position="153"/>
        <end position="158"/>
    </location>
    <ligand>
        <name>NADP(+)</name>
        <dbReference type="ChEBI" id="CHEBI:58349"/>
    </ligand>
</feature>
<dbReference type="RefSeq" id="WP_026681214.1">
    <property type="nucleotide sequence ID" value="NZ_BAAACY010000085.1"/>
</dbReference>
<feature type="binding site" evidence="8">
    <location>
        <position position="222"/>
    </location>
    <ligand>
        <name>shikimate</name>
        <dbReference type="ChEBI" id="CHEBI:36208"/>
    </ligand>
</feature>
<evidence type="ECO:0000259" key="11">
    <source>
        <dbReference type="Pfam" id="PF18317"/>
    </source>
</evidence>
<keyword evidence="13" id="KW-1185">Reference proteome</keyword>
<comment type="catalytic activity">
    <reaction evidence="7 8">
        <text>shikimate + NADP(+) = 3-dehydroshikimate + NADPH + H(+)</text>
        <dbReference type="Rhea" id="RHEA:17737"/>
        <dbReference type="ChEBI" id="CHEBI:15378"/>
        <dbReference type="ChEBI" id="CHEBI:16630"/>
        <dbReference type="ChEBI" id="CHEBI:36208"/>
        <dbReference type="ChEBI" id="CHEBI:57783"/>
        <dbReference type="ChEBI" id="CHEBI:58349"/>
        <dbReference type="EC" id="1.1.1.25"/>
    </reaction>
</comment>
<feature type="domain" description="SDH C-terminal" evidence="11">
    <location>
        <begin position="243"/>
        <end position="273"/>
    </location>
</feature>
<dbReference type="GO" id="GO:0050661">
    <property type="term" value="F:NADP binding"/>
    <property type="evidence" value="ECO:0007669"/>
    <property type="project" value="InterPro"/>
</dbReference>
<dbReference type="AlphaFoldDB" id="A0A941ICE3"/>
<dbReference type="SUPFAM" id="SSF51735">
    <property type="entry name" value="NAD(P)-binding Rossmann-fold domains"/>
    <property type="match status" value="1"/>
</dbReference>
<keyword evidence="3 8" id="KW-0028">Amino-acid biosynthesis</keyword>
<dbReference type="InterPro" id="IPR036291">
    <property type="entry name" value="NAD(P)-bd_dom_sf"/>
</dbReference>
<dbReference type="Pfam" id="PF18317">
    <property type="entry name" value="SDH_C"/>
    <property type="match status" value="1"/>
</dbReference>
<comment type="caution">
    <text evidence="8">Lacks conserved residue(s) required for the propagation of feature annotation.</text>
</comment>
<evidence type="ECO:0000256" key="5">
    <source>
        <dbReference type="ARBA" id="ARBA00023002"/>
    </source>
</evidence>
<comment type="caution">
    <text evidence="12">The sequence shown here is derived from an EMBL/GenBank/DDBJ whole genome shotgun (WGS) entry which is preliminary data.</text>
</comment>
<feature type="domain" description="Shikimate dehydrogenase substrate binding N-terminal" evidence="10">
    <location>
        <begin position="6"/>
        <end position="89"/>
    </location>
</feature>
<dbReference type="InterPro" id="IPR006151">
    <property type="entry name" value="Shikm_DH/Glu-tRNA_Rdtase"/>
</dbReference>
<accession>A0A941ICE3</accession>
<keyword evidence="4 8" id="KW-0521">NADP</keyword>
<feature type="binding site" evidence="8">
    <location>
        <position position="243"/>
    </location>
    <ligand>
        <name>NADP(+)</name>
        <dbReference type="ChEBI" id="CHEBI:58349"/>
    </ligand>
</feature>
<keyword evidence="6 8" id="KW-0057">Aromatic amino acid biosynthesis</keyword>
<organism evidence="12 13">
    <name type="scientific">Virgibacillus salarius</name>
    <dbReference type="NCBI Taxonomy" id="447199"/>
    <lineage>
        <taxon>Bacteria</taxon>
        <taxon>Bacillati</taxon>
        <taxon>Bacillota</taxon>
        <taxon>Bacilli</taxon>
        <taxon>Bacillales</taxon>
        <taxon>Bacillaceae</taxon>
        <taxon>Virgibacillus</taxon>
    </lineage>
</organism>
<feature type="binding site" evidence="8">
    <location>
        <position position="102"/>
    </location>
    <ligand>
        <name>shikimate</name>
        <dbReference type="ChEBI" id="CHEBI:36208"/>
    </ligand>
</feature>
<evidence type="ECO:0000259" key="10">
    <source>
        <dbReference type="Pfam" id="PF08501"/>
    </source>
</evidence>
<feature type="binding site" evidence="8">
    <location>
        <position position="220"/>
    </location>
    <ligand>
        <name>NADP(+)</name>
        <dbReference type="ChEBI" id="CHEBI:58349"/>
    </ligand>
</feature>
<comment type="subunit">
    <text evidence="8">Homodimer.</text>
</comment>
<dbReference type="InterPro" id="IPR041121">
    <property type="entry name" value="SDH_C"/>
</dbReference>
<evidence type="ECO:0000256" key="8">
    <source>
        <dbReference type="HAMAP-Rule" id="MF_00222"/>
    </source>
</evidence>
<dbReference type="NCBIfam" id="TIGR00507">
    <property type="entry name" value="aroE"/>
    <property type="match status" value="1"/>
</dbReference>
<evidence type="ECO:0000256" key="7">
    <source>
        <dbReference type="ARBA" id="ARBA00049442"/>
    </source>
</evidence>
<dbReference type="InterPro" id="IPR011342">
    <property type="entry name" value="Shikimate_DH"/>
</dbReference>
<proteinExistence type="inferred from homology"/>
<comment type="function">
    <text evidence="8">Involved in the biosynthesis of the chorismate, which leads to the biosynthesis of aromatic amino acids. Catalyzes the reversible NADPH linked reduction of 3-dehydroshikimate (DHSA) to yield shikimate (SA).</text>
</comment>
<dbReference type="InterPro" id="IPR046346">
    <property type="entry name" value="Aminoacid_DH-like_N_sf"/>
</dbReference>
<evidence type="ECO:0000256" key="2">
    <source>
        <dbReference type="ARBA" id="ARBA00012962"/>
    </source>
</evidence>
<gene>
    <name evidence="8 12" type="primary">aroE</name>
    <name evidence="12" type="ORF">KCX74_14845</name>
</gene>
<dbReference type="GO" id="GO:0009423">
    <property type="term" value="P:chorismate biosynthetic process"/>
    <property type="evidence" value="ECO:0007669"/>
    <property type="project" value="UniProtKB-UniRule"/>
</dbReference>
<feature type="binding site" evidence="8">
    <location>
        <position position="250"/>
    </location>
    <ligand>
        <name>shikimate</name>
        <dbReference type="ChEBI" id="CHEBI:36208"/>
    </ligand>
</feature>
<dbReference type="EC" id="1.1.1.25" evidence="2 8"/>
<name>A0A941ICE3_9BACI</name>
<feature type="binding site" evidence="8">
    <location>
        <begin position="14"/>
        <end position="16"/>
    </location>
    <ligand>
        <name>shikimate</name>
        <dbReference type="ChEBI" id="CHEBI:36208"/>
    </ligand>
</feature>
<dbReference type="PANTHER" id="PTHR21089">
    <property type="entry name" value="SHIKIMATE DEHYDROGENASE"/>
    <property type="match status" value="1"/>
</dbReference>
<reference evidence="12" key="1">
    <citation type="submission" date="2021-04" db="EMBL/GenBank/DDBJ databases">
        <title>Isolation and polyphasic classification of algal microorganism.</title>
        <authorList>
            <person name="Wang S."/>
        </authorList>
    </citation>
    <scope>NUCLEOTIDE SEQUENCE</scope>
    <source>
        <strain evidence="12">720a</strain>
    </source>
</reference>
<dbReference type="CDD" id="cd01065">
    <property type="entry name" value="NAD_bind_Shikimate_DH"/>
    <property type="match status" value="1"/>
</dbReference>
<feature type="binding site" evidence="8">
    <location>
        <begin position="129"/>
        <end position="133"/>
    </location>
    <ligand>
        <name>NADP(+)</name>
        <dbReference type="ChEBI" id="CHEBI:58349"/>
    </ligand>
</feature>
<dbReference type="Gene3D" id="3.40.50.10860">
    <property type="entry name" value="Leucine Dehydrogenase, chain A, domain 1"/>
    <property type="match status" value="1"/>
</dbReference>
<dbReference type="GO" id="GO:0019632">
    <property type="term" value="P:shikimate metabolic process"/>
    <property type="evidence" value="ECO:0007669"/>
    <property type="project" value="InterPro"/>
</dbReference>
<dbReference type="SUPFAM" id="SSF53223">
    <property type="entry name" value="Aminoacid dehydrogenase-like, N-terminal domain"/>
    <property type="match status" value="1"/>
</dbReference>
<dbReference type="InterPro" id="IPR022893">
    <property type="entry name" value="Shikimate_DH_fam"/>
</dbReference>
<evidence type="ECO:0000256" key="3">
    <source>
        <dbReference type="ARBA" id="ARBA00022605"/>
    </source>
</evidence>
<dbReference type="EMBL" id="JAGSOT010000050">
    <property type="protein sequence ID" value="MBR7797312.1"/>
    <property type="molecule type" value="Genomic_DNA"/>
</dbReference>
<keyword evidence="5 8" id="KW-0560">Oxidoreductase</keyword>
<dbReference type="HAMAP" id="MF_00222">
    <property type="entry name" value="Shikimate_DH_AroE"/>
    <property type="match status" value="1"/>
</dbReference>
<dbReference type="GO" id="GO:0008652">
    <property type="term" value="P:amino acid biosynthetic process"/>
    <property type="evidence" value="ECO:0007669"/>
    <property type="project" value="UniProtKB-KW"/>
</dbReference>
<feature type="binding site" evidence="8">
    <location>
        <position position="62"/>
    </location>
    <ligand>
        <name>shikimate</name>
        <dbReference type="ChEBI" id="CHEBI:36208"/>
    </ligand>
</feature>
<feature type="active site" description="Proton acceptor" evidence="8">
    <location>
        <position position="66"/>
    </location>
</feature>
<evidence type="ECO:0000313" key="12">
    <source>
        <dbReference type="EMBL" id="MBR7797312.1"/>
    </source>
</evidence>
<dbReference type="GO" id="GO:0005829">
    <property type="term" value="C:cytosol"/>
    <property type="evidence" value="ECO:0007669"/>
    <property type="project" value="TreeGrafter"/>
</dbReference>
<dbReference type="Pfam" id="PF08501">
    <property type="entry name" value="Shikimate_dh_N"/>
    <property type="match status" value="1"/>
</dbReference>
<protein>
    <recommendedName>
        <fullName evidence="2 8">Shikimate dehydrogenase (NADP(+))</fullName>
        <shortName evidence="8">SDH</shortName>
        <ecNumber evidence="2 8">1.1.1.25</ecNumber>
    </recommendedName>
</protein>
<dbReference type="PANTHER" id="PTHR21089:SF1">
    <property type="entry name" value="BIFUNCTIONAL 3-DEHYDROQUINATE DEHYDRATASE_SHIKIMATE DEHYDROGENASE, CHLOROPLASTIC"/>
    <property type="match status" value="1"/>
</dbReference>
<evidence type="ECO:0000256" key="4">
    <source>
        <dbReference type="ARBA" id="ARBA00022857"/>
    </source>
</evidence>
<sequence length="279" mass="31877">MYRFGLIGYPIAHSLSPWIHKEFMKRTHIDGEYEIYEINPEGSFSEKINAFRQKELHGFNITVPYKQKIIPFLDEVDHTAKAIGAVNTVRNKNGKWIGYNTDGIGYVRSLKSKYPRLFSKADRRALILGAGGAARGIYAALQDAGFTTIDIANRTKEKALDIIRLYQVQSQVMPLESVEKQIDQYDVVIQTTSVGMKPYADKSIIEIKNTKPNDTIVSDIIYQPIETNLLTQAKCYGFSLHFGHTMLLYQAQYAYEIWTGIKPPMERMDQELQLILEGR</sequence>
<feature type="domain" description="Quinate/shikimate 5-dehydrogenase/glutamyl-tRNA reductase" evidence="9">
    <location>
        <begin position="121"/>
        <end position="220"/>
    </location>
</feature>
<evidence type="ECO:0000313" key="13">
    <source>
        <dbReference type="Proteomes" id="UP000675284"/>
    </source>
</evidence>
<comment type="similarity">
    <text evidence="8">Belongs to the shikimate dehydrogenase family.</text>
</comment>
<dbReference type="GO" id="GO:0004764">
    <property type="term" value="F:shikimate 3-dehydrogenase (NADP+) activity"/>
    <property type="evidence" value="ECO:0007669"/>
    <property type="project" value="UniProtKB-UniRule"/>
</dbReference>
<evidence type="ECO:0000259" key="9">
    <source>
        <dbReference type="Pfam" id="PF01488"/>
    </source>
</evidence>
<dbReference type="Proteomes" id="UP000675284">
    <property type="component" value="Unassembled WGS sequence"/>
</dbReference>
<comment type="pathway">
    <text evidence="1 8">Metabolic intermediate biosynthesis; chorismate biosynthesis; chorismate from D-erythrose 4-phosphate and phosphoenolpyruvate: step 4/7.</text>
</comment>
<dbReference type="InterPro" id="IPR013708">
    <property type="entry name" value="Shikimate_DH-bd_N"/>
</dbReference>